<dbReference type="Gene3D" id="2.60.40.10">
    <property type="entry name" value="Immunoglobulins"/>
    <property type="match status" value="1"/>
</dbReference>
<reference evidence="2 3" key="1">
    <citation type="submission" date="2021-01" db="EMBL/GenBank/DDBJ databases">
        <title>Whole genome shotgun sequence of Planotetraspora mira NBRC 15435.</title>
        <authorList>
            <person name="Komaki H."/>
            <person name="Tamura T."/>
        </authorList>
    </citation>
    <scope>NUCLEOTIDE SEQUENCE [LARGE SCALE GENOMIC DNA]</scope>
    <source>
        <strain evidence="2 3">NBRC 15435</strain>
    </source>
</reference>
<dbReference type="SUPFAM" id="SSF81296">
    <property type="entry name" value="E set domains"/>
    <property type="match status" value="1"/>
</dbReference>
<dbReference type="GO" id="GO:0005975">
    <property type="term" value="P:carbohydrate metabolic process"/>
    <property type="evidence" value="ECO:0007669"/>
    <property type="project" value="UniProtKB-ARBA"/>
</dbReference>
<keyword evidence="3" id="KW-1185">Reference proteome</keyword>
<dbReference type="Pfam" id="PF01833">
    <property type="entry name" value="TIG"/>
    <property type="match status" value="1"/>
</dbReference>
<comment type="caution">
    <text evidence="2">The sequence shown here is derived from an EMBL/GenBank/DDBJ whole genome shotgun (WGS) entry which is preliminary data.</text>
</comment>
<evidence type="ECO:0000259" key="1">
    <source>
        <dbReference type="SMART" id="SM00429"/>
    </source>
</evidence>
<dbReference type="EMBL" id="BOOO01000033">
    <property type="protein sequence ID" value="GII32038.1"/>
    <property type="molecule type" value="Genomic_DNA"/>
</dbReference>
<organism evidence="2 3">
    <name type="scientific">Planotetraspora mira</name>
    <dbReference type="NCBI Taxonomy" id="58121"/>
    <lineage>
        <taxon>Bacteria</taxon>
        <taxon>Bacillati</taxon>
        <taxon>Actinomycetota</taxon>
        <taxon>Actinomycetes</taxon>
        <taxon>Streptosporangiales</taxon>
        <taxon>Streptosporangiaceae</taxon>
        <taxon>Planotetraspora</taxon>
    </lineage>
</organism>
<feature type="domain" description="IPT/TIG" evidence="1">
    <location>
        <begin position="12"/>
        <end position="92"/>
    </location>
</feature>
<evidence type="ECO:0000313" key="2">
    <source>
        <dbReference type="EMBL" id="GII32038.1"/>
    </source>
</evidence>
<proteinExistence type="predicted"/>
<evidence type="ECO:0000313" key="3">
    <source>
        <dbReference type="Proteomes" id="UP000650628"/>
    </source>
</evidence>
<dbReference type="SMART" id="SM00429">
    <property type="entry name" value="IPT"/>
    <property type="match status" value="1"/>
</dbReference>
<dbReference type="Proteomes" id="UP000650628">
    <property type="component" value="Unassembled WGS sequence"/>
</dbReference>
<dbReference type="InterPro" id="IPR002909">
    <property type="entry name" value="IPT_dom"/>
</dbReference>
<dbReference type="AlphaFoldDB" id="A0A8J3TT43"/>
<sequence>MSDCTAYTSVGTPVVTALNPNQGPVAGSNSVTIAGSVFTDATDVFFGAVRAPFSVVSDSRIVATAPAGAGSALVTVATAGGASSPGVPYTYV</sequence>
<dbReference type="InterPro" id="IPR013783">
    <property type="entry name" value="Ig-like_fold"/>
</dbReference>
<dbReference type="InterPro" id="IPR014756">
    <property type="entry name" value="Ig_E-set"/>
</dbReference>
<protein>
    <recommendedName>
        <fullName evidence="1">IPT/TIG domain-containing protein</fullName>
    </recommendedName>
</protein>
<accession>A0A8J3TT43</accession>
<gene>
    <name evidence="2" type="ORF">Pmi06nite_54800</name>
</gene>
<name>A0A8J3TT43_9ACTN</name>